<keyword evidence="9 13" id="KW-1133">Transmembrane helix</keyword>
<dbReference type="Gene3D" id="1.20.950.20">
    <property type="entry name" value="Transmembrane di-heme cytochromes, Chain C"/>
    <property type="match status" value="1"/>
</dbReference>
<dbReference type="Pfam" id="PF01292">
    <property type="entry name" value="Ni_hydr_CYTB"/>
    <property type="match status" value="1"/>
</dbReference>
<evidence type="ECO:0000256" key="4">
    <source>
        <dbReference type="ARBA" id="ARBA00022475"/>
    </source>
</evidence>
<keyword evidence="8" id="KW-0249">Electron transport</keyword>
<organism evidence="15 16">
    <name type="scientific">Fluctibacter halophilus</name>
    <dbReference type="NCBI Taxonomy" id="226011"/>
    <lineage>
        <taxon>Bacteria</taxon>
        <taxon>Pseudomonadati</taxon>
        <taxon>Pseudomonadota</taxon>
        <taxon>Gammaproteobacteria</taxon>
        <taxon>Alteromonadales</taxon>
        <taxon>Alteromonadaceae</taxon>
        <taxon>Fluctibacter</taxon>
    </lineage>
</organism>
<feature type="transmembrane region" description="Helical" evidence="13">
    <location>
        <begin position="12"/>
        <end position="27"/>
    </location>
</feature>
<evidence type="ECO:0000256" key="6">
    <source>
        <dbReference type="ARBA" id="ARBA00022692"/>
    </source>
</evidence>
<evidence type="ECO:0000256" key="5">
    <source>
        <dbReference type="ARBA" id="ARBA00022617"/>
    </source>
</evidence>
<dbReference type="Proteomes" id="UP001520878">
    <property type="component" value="Unassembled WGS sequence"/>
</dbReference>
<feature type="transmembrane region" description="Helical" evidence="13">
    <location>
        <begin position="85"/>
        <end position="107"/>
    </location>
</feature>
<evidence type="ECO:0000256" key="9">
    <source>
        <dbReference type="ARBA" id="ARBA00022989"/>
    </source>
</evidence>
<accession>A0ABS8G981</accession>
<dbReference type="InterPro" id="IPR011577">
    <property type="entry name" value="Cyt_b561_bac/Ni-Hgenase"/>
</dbReference>
<keyword evidence="4" id="KW-1003">Cell membrane</keyword>
<evidence type="ECO:0000256" key="2">
    <source>
        <dbReference type="ARBA" id="ARBA00004651"/>
    </source>
</evidence>
<evidence type="ECO:0000256" key="7">
    <source>
        <dbReference type="ARBA" id="ARBA00022723"/>
    </source>
</evidence>
<keyword evidence="16" id="KW-1185">Reference proteome</keyword>
<keyword evidence="7" id="KW-0479">Metal-binding</keyword>
<comment type="similarity">
    <text evidence="12">Belongs to the cytochrome b561 family.</text>
</comment>
<comment type="cofactor">
    <cofactor evidence="1">
        <name>heme b</name>
        <dbReference type="ChEBI" id="CHEBI:60344"/>
    </cofactor>
</comment>
<keyword evidence="10" id="KW-0408">Iron</keyword>
<dbReference type="SUPFAM" id="SSF81342">
    <property type="entry name" value="Transmembrane di-heme cytochromes"/>
    <property type="match status" value="1"/>
</dbReference>
<evidence type="ECO:0000313" key="15">
    <source>
        <dbReference type="EMBL" id="MCC2617090.1"/>
    </source>
</evidence>
<reference evidence="15 16" key="1">
    <citation type="submission" date="2021-10" db="EMBL/GenBank/DDBJ databases">
        <title>Draft genome of Aestuariibacter halophilus JC2043.</title>
        <authorList>
            <person name="Emsley S.A."/>
            <person name="Pfannmuller K.M."/>
            <person name="Ushijima B."/>
            <person name="Saw J.H."/>
            <person name="Videau P."/>
        </authorList>
    </citation>
    <scope>NUCLEOTIDE SEQUENCE [LARGE SCALE GENOMIC DNA]</scope>
    <source>
        <strain evidence="15 16">JC2043</strain>
    </source>
</reference>
<evidence type="ECO:0000256" key="8">
    <source>
        <dbReference type="ARBA" id="ARBA00022982"/>
    </source>
</evidence>
<keyword evidence="11 13" id="KW-0472">Membrane</keyword>
<evidence type="ECO:0000256" key="3">
    <source>
        <dbReference type="ARBA" id="ARBA00022448"/>
    </source>
</evidence>
<evidence type="ECO:0000256" key="1">
    <source>
        <dbReference type="ARBA" id="ARBA00001970"/>
    </source>
</evidence>
<comment type="subcellular location">
    <subcellularLocation>
        <location evidence="2">Cell membrane</location>
        <topology evidence="2">Multi-pass membrane protein</topology>
    </subcellularLocation>
</comment>
<name>A0ABS8G981_9ALTE</name>
<protein>
    <submittedName>
        <fullName evidence="15">Cytochrome b</fullName>
    </submittedName>
</protein>
<proteinExistence type="inferred from homology"/>
<feature type="domain" description="Cytochrome b561 bacterial/Ni-hydrogenase" evidence="14">
    <location>
        <begin position="5"/>
        <end position="175"/>
    </location>
</feature>
<dbReference type="PANTHER" id="PTHR30529:SF3">
    <property type="entry name" value="CYTOCHROME B561 HOMOLOG 1"/>
    <property type="match status" value="1"/>
</dbReference>
<dbReference type="EMBL" id="JAJEWP010000003">
    <property type="protein sequence ID" value="MCC2617090.1"/>
    <property type="molecule type" value="Genomic_DNA"/>
</dbReference>
<evidence type="ECO:0000256" key="13">
    <source>
        <dbReference type="SAM" id="Phobius"/>
    </source>
</evidence>
<evidence type="ECO:0000256" key="11">
    <source>
        <dbReference type="ARBA" id="ARBA00023136"/>
    </source>
</evidence>
<dbReference type="InterPro" id="IPR016174">
    <property type="entry name" value="Di-haem_cyt_TM"/>
</dbReference>
<dbReference type="InterPro" id="IPR052168">
    <property type="entry name" value="Cytochrome_b561_oxidase"/>
</dbReference>
<feature type="transmembrane region" description="Helical" evidence="13">
    <location>
        <begin position="47"/>
        <end position="64"/>
    </location>
</feature>
<comment type="caution">
    <text evidence="15">The sequence shown here is derived from an EMBL/GenBank/DDBJ whole genome shotgun (WGS) entry which is preliminary data.</text>
</comment>
<dbReference type="RefSeq" id="WP_229161002.1">
    <property type="nucleotide sequence ID" value="NZ_JAJEWP010000003.1"/>
</dbReference>
<keyword evidence="6 13" id="KW-0812">Transmembrane</keyword>
<keyword evidence="5" id="KW-0349">Heme</keyword>
<evidence type="ECO:0000256" key="12">
    <source>
        <dbReference type="ARBA" id="ARBA00037975"/>
    </source>
</evidence>
<evidence type="ECO:0000256" key="10">
    <source>
        <dbReference type="ARBA" id="ARBA00023004"/>
    </source>
</evidence>
<feature type="transmembrane region" description="Helical" evidence="13">
    <location>
        <begin position="145"/>
        <end position="164"/>
    </location>
</feature>
<keyword evidence="3" id="KW-0813">Transport</keyword>
<evidence type="ECO:0000259" key="14">
    <source>
        <dbReference type="Pfam" id="PF01292"/>
    </source>
</evidence>
<gene>
    <name evidence="15" type="ORF">LJ739_12630</name>
</gene>
<dbReference type="PANTHER" id="PTHR30529">
    <property type="entry name" value="CYTOCHROME B561"/>
    <property type="match status" value="1"/>
</dbReference>
<sequence>MKNGYSFSQRLVHWLTLLVIIVVYLAIENRGLFERGSDERALVMLTHFYAGFTILILAIIRLVLRMTNSVAPIDPLPPVWLQRSAMLGHVLLYAFLLAMPIIGLVMLNAKGGSLDLFGVSLPSLWPKDPEMAEQLEELHESIGKFGYVLIGLHAVVALVHHHVLKDNTLTRMTRGR</sequence>
<evidence type="ECO:0000313" key="16">
    <source>
        <dbReference type="Proteomes" id="UP001520878"/>
    </source>
</evidence>